<feature type="transmembrane region" description="Helical" evidence="1">
    <location>
        <begin position="153"/>
        <end position="173"/>
    </location>
</feature>
<evidence type="ECO:0000256" key="1">
    <source>
        <dbReference type="SAM" id="Phobius"/>
    </source>
</evidence>
<dbReference type="Pfam" id="PF09684">
    <property type="entry name" value="Tail_P2_I"/>
    <property type="match status" value="1"/>
</dbReference>
<dbReference type="NCBIfam" id="TIGR01634">
    <property type="entry name" value="tail_P2_I"/>
    <property type="match status" value="1"/>
</dbReference>
<name>A0A4Q8LCH0_9GAMM</name>
<dbReference type="OrthoDB" id="90759at2"/>
<evidence type="ECO:0000313" key="3">
    <source>
        <dbReference type="Proteomes" id="UP000292627"/>
    </source>
</evidence>
<dbReference type="InterPro" id="IPR006521">
    <property type="entry name" value="Tail_protein_I"/>
</dbReference>
<evidence type="ECO:0000313" key="2">
    <source>
        <dbReference type="EMBL" id="TAA26569.1"/>
    </source>
</evidence>
<dbReference type="AlphaFoldDB" id="A0A4Q8LCH0"/>
<comment type="caution">
    <text evidence="2">The sequence shown here is derived from an EMBL/GenBank/DDBJ whole genome shotgun (WGS) entry which is preliminary data.</text>
</comment>
<keyword evidence="1" id="KW-1133">Transmembrane helix</keyword>
<dbReference type="Proteomes" id="UP000292627">
    <property type="component" value="Unassembled WGS sequence"/>
</dbReference>
<dbReference type="RefSeq" id="WP_130550445.1">
    <property type="nucleotide sequence ID" value="NZ_SHMC01000002.1"/>
</dbReference>
<organism evidence="2 3">
    <name type="scientific">Pseudoxanthomonas winnipegensis</name>
    <dbReference type="NCBI Taxonomy" id="2480810"/>
    <lineage>
        <taxon>Bacteria</taxon>
        <taxon>Pseudomonadati</taxon>
        <taxon>Pseudomonadota</taxon>
        <taxon>Gammaproteobacteria</taxon>
        <taxon>Lysobacterales</taxon>
        <taxon>Lysobacteraceae</taxon>
        <taxon>Pseudoxanthomonas</taxon>
    </lineage>
</organism>
<dbReference type="EMBL" id="SHMC01000002">
    <property type="protein sequence ID" value="TAA26569.1"/>
    <property type="molecule type" value="Genomic_DNA"/>
</dbReference>
<protein>
    <submittedName>
        <fullName evidence="2">Phage tail protein I</fullName>
    </submittedName>
</protein>
<keyword evidence="1" id="KW-0472">Membrane</keyword>
<keyword evidence="1" id="KW-0812">Transmembrane</keyword>
<sequence length="182" mass="19799">MSSATLLPPNATTAERSLEAATSRLADVPVPLRSLWNADTCPAALLPWLAWGLGIDAWKDYWPEYVKRARIRAAIDIQRRKGTAESVRTVVQSFGGAVDLREWHQQQPPGVPHTFQMVLTVTGQGGAESTAGFVDDVIAEVERTKPVRSHFTFTQGLAAAAAVAVVAVARPVLYRQMQFTSS</sequence>
<proteinExistence type="predicted"/>
<reference evidence="2 3" key="1">
    <citation type="submission" date="2019-02" db="EMBL/GenBank/DDBJ databases">
        <title>WGS of Pseudoxanthomonas species novum from clinical isolates.</title>
        <authorList>
            <person name="Bernier A.-M."/>
            <person name="Bernard K."/>
            <person name="Vachon A."/>
        </authorList>
    </citation>
    <scope>NUCLEOTIDE SEQUENCE [LARGE SCALE GENOMIC DNA]</scope>
    <source>
        <strain evidence="2 3">NML171200</strain>
    </source>
</reference>
<gene>
    <name evidence="2" type="ORF">EA660_04880</name>
</gene>
<accession>A0A4Q8LCH0</accession>